<dbReference type="InterPro" id="IPR001207">
    <property type="entry name" value="Transposase_mutator"/>
</dbReference>
<evidence type="ECO:0000256" key="6">
    <source>
        <dbReference type="SAM" id="MobiDB-lite"/>
    </source>
</evidence>
<proteinExistence type="inferred from homology"/>
<dbReference type="Pfam" id="PF00872">
    <property type="entry name" value="Transposase_mut"/>
    <property type="match status" value="1"/>
</dbReference>
<evidence type="ECO:0000256" key="2">
    <source>
        <dbReference type="ARBA" id="ARBA00010961"/>
    </source>
</evidence>
<evidence type="ECO:0000256" key="5">
    <source>
        <dbReference type="ARBA" id="ARBA00023172"/>
    </source>
</evidence>
<evidence type="ECO:0000313" key="7">
    <source>
        <dbReference type="EMBL" id="MDE1657241.1"/>
    </source>
</evidence>
<comment type="similarity">
    <text evidence="2">Belongs to the transposase mutator family.</text>
</comment>
<dbReference type="NCBIfam" id="NF033544">
    <property type="entry name" value="transpos_IS1249"/>
    <property type="match status" value="1"/>
</dbReference>
<reference evidence="7 8" key="1">
    <citation type="submission" date="2023-02" db="EMBL/GenBank/DDBJ databases">
        <title>Defining the Infant Male Urobiome and Moving Towards Mechanisms in Urobiome Research.</title>
        <authorList>
            <person name="Reasoner S."/>
            <person name="Flores V."/>
            <person name="Van Horn G."/>
            <person name="Morales G."/>
            <person name="Peard L."/>
            <person name="Abelson B."/>
            <person name="Manuel C."/>
            <person name="Lee J."/>
            <person name="Baker B."/>
            <person name="Williams T."/>
            <person name="Schmitz J."/>
            <person name="Clayton D."/>
            <person name="Hadjifrangiskou M."/>
        </authorList>
    </citation>
    <scope>NUCLEOTIDE SEQUENCE [LARGE SCALE GENOMIC DNA]</scope>
    <source>
        <strain evidence="7 8">AS1053</strain>
    </source>
</reference>
<dbReference type="InterPro" id="IPR048004">
    <property type="entry name" value="IS1249_transpos"/>
</dbReference>
<comment type="function">
    <text evidence="1">Required for the transposition of the insertion element.</text>
</comment>
<dbReference type="EMBL" id="JARBHI010000034">
    <property type="protein sequence ID" value="MDE1657241.1"/>
    <property type="molecule type" value="Genomic_DNA"/>
</dbReference>
<evidence type="ECO:0000313" key="8">
    <source>
        <dbReference type="Proteomes" id="UP001219297"/>
    </source>
</evidence>
<gene>
    <name evidence="7" type="ORF">PWJ81_09215</name>
</gene>
<feature type="region of interest" description="Disordered" evidence="6">
    <location>
        <begin position="344"/>
        <end position="369"/>
    </location>
</feature>
<keyword evidence="3" id="KW-0815">Transposition</keyword>
<evidence type="ECO:0000256" key="3">
    <source>
        <dbReference type="ARBA" id="ARBA00022578"/>
    </source>
</evidence>
<accession>A0ABT5VAL8</accession>
<dbReference type="RefSeq" id="WP_274736404.1">
    <property type="nucleotide sequence ID" value="NZ_CAUPFG010000005.1"/>
</dbReference>
<evidence type="ECO:0000256" key="4">
    <source>
        <dbReference type="ARBA" id="ARBA00023125"/>
    </source>
</evidence>
<comment type="caution">
    <text evidence="7">The sequence shown here is derived from an EMBL/GenBank/DDBJ whole genome shotgun (WGS) entry which is preliminary data.</text>
</comment>
<protein>
    <submittedName>
        <fullName evidence="7">IS1249 family transposase</fullName>
    </submittedName>
</protein>
<organism evidence="7 8">
    <name type="scientific">Actinotignum sanguinis</name>
    <dbReference type="NCBI Taxonomy" id="1445614"/>
    <lineage>
        <taxon>Bacteria</taxon>
        <taxon>Bacillati</taxon>
        <taxon>Actinomycetota</taxon>
        <taxon>Actinomycetes</taxon>
        <taxon>Actinomycetales</taxon>
        <taxon>Actinomycetaceae</taxon>
        <taxon>Actinotignum</taxon>
    </lineage>
</organism>
<sequence>MKKLNPHARRCPICSRPTKKKGFTKQGRRRWYCKECHYSFTAIDDRQKHAQEFTKFLTYITTTTPKNLDQASTRTWDRAHAWCWHTRPAWQLTGQVHDQVFIDGTYIAYNWCVLIASTHEGMIAYQLCDRESKAAYLALLHRLPAPIVVTTDGAPGALAAIRQEWPTARVQRCLVHVQRNIRQVTTTRPQTKPHKALYKLALDLTKVTTPAAAIAWQNSLHAFHELYDDWLAEKTYREKTPLENILSFARKNKKWWYTHHPTRRIVGALDRYVKQGVLFTFLDSSLEVSTRLESTTNRLEGGVNAPLKEFLHSHRGWSESHLLTALDYWLYSRSVNTQPMSDFASNTIQPRKEPVSTPSDKPVEIDTHIDTEHPWEDGLTIRKGQIGH</sequence>
<evidence type="ECO:0000256" key="1">
    <source>
        <dbReference type="ARBA" id="ARBA00002190"/>
    </source>
</evidence>
<keyword evidence="4" id="KW-0238">DNA-binding</keyword>
<dbReference type="Proteomes" id="UP001219297">
    <property type="component" value="Unassembled WGS sequence"/>
</dbReference>
<keyword evidence="5" id="KW-0233">DNA recombination</keyword>
<keyword evidence="8" id="KW-1185">Reference proteome</keyword>
<name>A0ABT5VAL8_9ACTO</name>